<dbReference type="GO" id="GO:0004674">
    <property type="term" value="F:protein serine/threonine kinase activity"/>
    <property type="evidence" value="ECO:0007669"/>
    <property type="project" value="TreeGrafter"/>
</dbReference>
<dbReference type="InterPro" id="IPR000719">
    <property type="entry name" value="Prot_kinase_dom"/>
</dbReference>
<dbReference type="Gene3D" id="1.10.510.10">
    <property type="entry name" value="Transferase(Phosphotransferase) domain 1"/>
    <property type="match status" value="1"/>
</dbReference>
<accession>A0AAD7FEF7</accession>
<dbReference type="SUPFAM" id="SSF56112">
    <property type="entry name" value="Protein kinase-like (PK-like)"/>
    <property type="match status" value="1"/>
</dbReference>
<reference evidence="3" key="1">
    <citation type="submission" date="2023-03" db="EMBL/GenBank/DDBJ databases">
        <title>Massive genome expansion in bonnet fungi (Mycena s.s.) driven by repeated elements and novel gene families across ecological guilds.</title>
        <authorList>
            <consortium name="Lawrence Berkeley National Laboratory"/>
            <person name="Harder C.B."/>
            <person name="Miyauchi S."/>
            <person name="Viragh M."/>
            <person name="Kuo A."/>
            <person name="Thoen E."/>
            <person name="Andreopoulos B."/>
            <person name="Lu D."/>
            <person name="Skrede I."/>
            <person name="Drula E."/>
            <person name="Henrissat B."/>
            <person name="Morin E."/>
            <person name="Kohler A."/>
            <person name="Barry K."/>
            <person name="LaButti K."/>
            <person name="Morin E."/>
            <person name="Salamov A."/>
            <person name="Lipzen A."/>
            <person name="Mereny Z."/>
            <person name="Hegedus B."/>
            <person name="Baldrian P."/>
            <person name="Stursova M."/>
            <person name="Weitz H."/>
            <person name="Taylor A."/>
            <person name="Grigoriev I.V."/>
            <person name="Nagy L.G."/>
            <person name="Martin F."/>
            <person name="Kauserud H."/>
        </authorList>
    </citation>
    <scope>NUCLEOTIDE SEQUENCE</scope>
    <source>
        <strain evidence="3">9284</strain>
    </source>
</reference>
<dbReference type="InterPro" id="IPR001245">
    <property type="entry name" value="Ser-Thr/Tyr_kinase_cat_dom"/>
</dbReference>
<evidence type="ECO:0000259" key="2">
    <source>
        <dbReference type="PROSITE" id="PS50011"/>
    </source>
</evidence>
<dbReference type="InterPro" id="IPR051681">
    <property type="entry name" value="Ser/Thr_Kinases-Pseudokinases"/>
</dbReference>
<evidence type="ECO:0000313" key="4">
    <source>
        <dbReference type="Proteomes" id="UP001221142"/>
    </source>
</evidence>
<dbReference type="EMBL" id="JARKIF010000018">
    <property type="protein sequence ID" value="KAJ7619270.1"/>
    <property type="molecule type" value="Genomic_DNA"/>
</dbReference>
<dbReference type="PANTHER" id="PTHR44329">
    <property type="entry name" value="SERINE/THREONINE-PROTEIN KINASE TNNI3K-RELATED"/>
    <property type="match status" value="1"/>
</dbReference>
<name>A0AAD7FEF7_9AGAR</name>
<keyword evidence="4" id="KW-1185">Reference proteome</keyword>
<dbReference type="Proteomes" id="UP001221142">
    <property type="component" value="Unassembled WGS sequence"/>
</dbReference>
<organism evidence="3 4">
    <name type="scientific">Roridomyces roridus</name>
    <dbReference type="NCBI Taxonomy" id="1738132"/>
    <lineage>
        <taxon>Eukaryota</taxon>
        <taxon>Fungi</taxon>
        <taxon>Dikarya</taxon>
        <taxon>Basidiomycota</taxon>
        <taxon>Agaricomycotina</taxon>
        <taxon>Agaricomycetes</taxon>
        <taxon>Agaricomycetidae</taxon>
        <taxon>Agaricales</taxon>
        <taxon>Marasmiineae</taxon>
        <taxon>Mycenaceae</taxon>
        <taxon>Roridomyces</taxon>
    </lineage>
</organism>
<comment type="caution">
    <text evidence="3">The sequence shown here is derived from an EMBL/GenBank/DDBJ whole genome shotgun (WGS) entry which is preliminary data.</text>
</comment>
<dbReference type="PROSITE" id="PS50011">
    <property type="entry name" value="PROTEIN_KINASE_DOM"/>
    <property type="match status" value="1"/>
</dbReference>
<gene>
    <name evidence="3" type="ORF">FB45DRAFT_871508</name>
</gene>
<feature type="region of interest" description="Disordered" evidence="1">
    <location>
        <begin position="175"/>
        <end position="204"/>
    </location>
</feature>
<dbReference type="InterPro" id="IPR011009">
    <property type="entry name" value="Kinase-like_dom_sf"/>
</dbReference>
<dbReference type="Pfam" id="PF07714">
    <property type="entry name" value="PK_Tyr_Ser-Thr"/>
    <property type="match status" value="1"/>
</dbReference>
<sequence>MTAWCAFWEQPWPLGGQWWVLDVHRGPREEVEKSPSKKIMCKTILGRSGGCLYWMAPELIDPDRFGRKFIRTPATDVYAFGLFVSRLTTLQLYTGRPPFSEMSETAALFRIIGGERAQRPVRERSISDGLWREITRYWDGDPASRPTIEVVLQNPVWPKHAMALEREDHKTLAKPFIDKGIPPPPWNASGKSQRTPKERATLKQSCPNPDLPCLGRCTMICRLKRAYRTLQECNMHPLE</sequence>
<proteinExistence type="predicted"/>
<evidence type="ECO:0000256" key="1">
    <source>
        <dbReference type="SAM" id="MobiDB-lite"/>
    </source>
</evidence>
<dbReference type="GO" id="GO:0005524">
    <property type="term" value="F:ATP binding"/>
    <property type="evidence" value="ECO:0007669"/>
    <property type="project" value="InterPro"/>
</dbReference>
<feature type="domain" description="Protein kinase" evidence="2">
    <location>
        <begin position="1"/>
        <end position="157"/>
    </location>
</feature>
<protein>
    <recommendedName>
        <fullName evidence="2">Protein kinase domain-containing protein</fullName>
    </recommendedName>
</protein>
<dbReference type="AlphaFoldDB" id="A0AAD7FEF7"/>
<evidence type="ECO:0000313" key="3">
    <source>
        <dbReference type="EMBL" id="KAJ7619270.1"/>
    </source>
</evidence>